<feature type="domain" description="Proteasome component Ecm29 N-terminal" evidence="8">
    <location>
        <begin position="376"/>
        <end position="875"/>
    </location>
</feature>
<feature type="transmembrane region" description="Helical" evidence="6">
    <location>
        <begin position="1464"/>
        <end position="1481"/>
    </location>
</feature>
<evidence type="ECO:0000313" key="10">
    <source>
        <dbReference type="Proteomes" id="UP001189429"/>
    </source>
</evidence>
<reference evidence="9" key="1">
    <citation type="submission" date="2023-10" db="EMBL/GenBank/DDBJ databases">
        <authorList>
            <person name="Chen Y."/>
            <person name="Shah S."/>
            <person name="Dougan E. K."/>
            <person name="Thang M."/>
            <person name="Chan C."/>
        </authorList>
    </citation>
    <scope>NUCLEOTIDE SEQUENCE [LARGE SCALE GENOMIC DNA]</scope>
</reference>
<sequence>MSTTVLHDQCGMYSDSDNLAILAAWAGWFDRPFLLQQDSNIQRRRADGVTAGRVGRQFLGAEAVRPLPELLDRRLRKNFQRTATEMFAPRGTAALEPRLRRKLNSSDDSELVLHGVRLAAMRPALQQACREVVKGDRRARSVYDAAQARWQWPFALAAATRLRLSWFFFGCSKGFIMLSWEWVSAALGHVGLPALLLPGVQRLVHARRAFLTRSGDVLPLVSFFAGYSQGRVREVGPPRFASLDQHAAAVESGLISLDRVLWTCVPVEVLGAMPRVFECAEAAARALASAVAAACARLRRAQALPRWEKAIWLVKASPSDEHDLGVRGKGCAFAGVISRSRRAGLDQRAGVGEGAPQRGSEGRALREPHGMSDQYDRVLLRLSSAEDDKLDPILEKLLPLVFDELLTQTDAALRTKIVGVLNHVLTRVKGNQKIKLPVLGIAERWFAPRLATSPNAPFFRNLSIIFLDLGVPRLAAVEQIDLALFVMENFARLAAGQDRPVLFLAATFGLSQIAVEGLRKDQVPRCLALLCGKPADDPGLVGFFSAASEFLLIPSSAPQAPAVAGMSSSCWVHWKARLKTKAAADMIALKMSILRWLGSLGASAPASLVYLPSLMATCENYEAVSNAADSNCKRLDPELDLSADTALLGRLVCSALTSSPPGLEDAAGPFAVETKSSVPAKLRIRVASLLQRSQGIGGQELFRHVVHLVRQGLRDHETVQIAVQQLALVLAEKIEPELLVPTAADVLHEVEAVFFPDGGQVLVNPASSLSFRVYGSFARHLSEQPSQEGRALALRGAPRMLALLAMNDSAAQDILEALSGLVSCMVGAIEEEYRQFVPLLDRLVTTPKAVVRREVLRWSTTLFPASAPEGRYYALRLFNDLDPDISRSAETALAGGGREVPRFDTMCSFLAARAVDAPEGGCADRLQVHCAKLAEVSPELPPLASNFTLRDVARAVAFVLRLADAEGIACAGGAIGPDPPQAKRPRLADGAKLAEAPEGARRGATQAGRRSSAQLPRAAAAGMSLAPMHPGLFRQRLLELASEYEGLHAEVPAAPADPTEGGVAASLGEGERAGSGSGSTMPPAQAVPPPTTWPSMISDLSDNSHYIGGDTLAQPNSGTVARHRIPLFPMKLSRRDSANTQRSERTSVAISEAPSEDGRTRAPNQTQSTSQLSIFSKHVRSQFAKMNSQSSAESATASQTAEMKFNDMVRKSMTFTDGLRTSSRSLQQSEKRPFASFVKSRCFAVASALLIIMSTLLIGIETQVLSALSHQGSDSDHLLNVLSAANYILTFMFTVEVVLRIHVLGVMHPRDRMWNCFDIIILSLALVEVALDIFVHTLAGNERNPFDHGGMAKMLRLFRLTRLLRIVRTFRQLKPLRVLVHSIVSAGKSVFWALMLLIMIVFAFGVILTQAVTQHTKGGTRVDDEDLLLFYGDLFRSMLSLWMAVSGGINWHELTAPLVETGDATWMMLFLVYITFVYFFIEGQRILSERNRGGPNGFGPHH</sequence>
<keyword evidence="2 6" id="KW-0812">Transmembrane</keyword>
<feature type="transmembrane region" description="Helical" evidence="6">
    <location>
        <begin position="1284"/>
        <end position="1307"/>
    </location>
</feature>
<evidence type="ECO:0000256" key="6">
    <source>
        <dbReference type="SAM" id="Phobius"/>
    </source>
</evidence>
<keyword evidence="4 6" id="KW-0472">Membrane</keyword>
<feature type="transmembrane region" description="Helical" evidence="6">
    <location>
        <begin position="1242"/>
        <end position="1264"/>
    </location>
</feature>
<keyword evidence="3 6" id="KW-1133">Transmembrane helix</keyword>
<comment type="caution">
    <text evidence="9">The sequence shown here is derived from an EMBL/GenBank/DDBJ whole genome shotgun (WGS) entry which is preliminary data.</text>
</comment>
<evidence type="ECO:0000313" key="9">
    <source>
        <dbReference type="EMBL" id="CAK0877442.1"/>
    </source>
</evidence>
<feature type="transmembrane region" description="Helical" evidence="6">
    <location>
        <begin position="1319"/>
        <end position="1339"/>
    </location>
</feature>
<dbReference type="PANTHER" id="PTHR10037">
    <property type="entry name" value="VOLTAGE-GATED CATION CHANNEL CALCIUM AND SODIUM"/>
    <property type="match status" value="1"/>
</dbReference>
<evidence type="ECO:0000256" key="2">
    <source>
        <dbReference type="ARBA" id="ARBA00022692"/>
    </source>
</evidence>
<evidence type="ECO:0008006" key="11">
    <source>
        <dbReference type="Google" id="ProtNLM"/>
    </source>
</evidence>
<dbReference type="InterPro" id="IPR027359">
    <property type="entry name" value="Volt_channel_dom_sf"/>
</dbReference>
<evidence type="ECO:0000259" key="7">
    <source>
        <dbReference type="Pfam" id="PF00520"/>
    </source>
</evidence>
<evidence type="ECO:0000256" key="3">
    <source>
        <dbReference type="ARBA" id="ARBA00022989"/>
    </source>
</evidence>
<feature type="transmembrane region" description="Helical" evidence="6">
    <location>
        <begin position="1390"/>
        <end position="1413"/>
    </location>
</feature>
<feature type="region of interest" description="Disordered" evidence="5">
    <location>
        <begin position="1051"/>
        <end position="1100"/>
    </location>
</feature>
<evidence type="ECO:0000256" key="5">
    <source>
        <dbReference type="SAM" id="MobiDB-lite"/>
    </source>
</evidence>
<feature type="region of interest" description="Disordered" evidence="5">
    <location>
        <begin position="1131"/>
        <end position="1171"/>
    </location>
</feature>
<protein>
    <recommendedName>
        <fullName evidence="11">Ion transport domain-containing protein</fullName>
    </recommendedName>
</protein>
<evidence type="ECO:0000256" key="4">
    <source>
        <dbReference type="ARBA" id="ARBA00023136"/>
    </source>
</evidence>
<dbReference type="Gene3D" id="1.20.120.350">
    <property type="entry name" value="Voltage-gated potassium channels. Chain C"/>
    <property type="match status" value="1"/>
</dbReference>
<dbReference type="Gene3D" id="1.10.287.70">
    <property type="match status" value="1"/>
</dbReference>
<dbReference type="InterPro" id="IPR005821">
    <property type="entry name" value="Ion_trans_dom"/>
</dbReference>
<feature type="region of interest" description="Disordered" evidence="5">
    <location>
        <begin position="973"/>
        <end position="1019"/>
    </location>
</feature>
<dbReference type="Pfam" id="PF00520">
    <property type="entry name" value="Ion_trans"/>
    <property type="match status" value="1"/>
</dbReference>
<evidence type="ECO:0000259" key="8">
    <source>
        <dbReference type="Pfam" id="PF13001"/>
    </source>
</evidence>
<dbReference type="Pfam" id="PF13001">
    <property type="entry name" value="ECM29_N"/>
    <property type="match status" value="1"/>
</dbReference>
<feature type="compositionally biased region" description="Low complexity" evidence="5">
    <location>
        <begin position="1002"/>
        <end position="1013"/>
    </location>
</feature>
<evidence type="ECO:0000256" key="1">
    <source>
        <dbReference type="ARBA" id="ARBA00004141"/>
    </source>
</evidence>
<accession>A0ABN9VWQ3</accession>
<dbReference type="InterPro" id="IPR043203">
    <property type="entry name" value="VGCC_Ca_Na"/>
</dbReference>
<dbReference type="EMBL" id="CAUYUJ010017738">
    <property type="protein sequence ID" value="CAK0877442.1"/>
    <property type="molecule type" value="Genomic_DNA"/>
</dbReference>
<proteinExistence type="predicted"/>
<gene>
    <name evidence="9" type="ORF">PCOR1329_LOCUS61500</name>
</gene>
<dbReference type="PANTHER" id="PTHR10037:SF62">
    <property type="entry name" value="SODIUM CHANNEL PROTEIN 60E"/>
    <property type="match status" value="1"/>
</dbReference>
<dbReference type="InterPro" id="IPR024372">
    <property type="entry name" value="Ecm29_N"/>
</dbReference>
<name>A0ABN9VWQ3_9DINO</name>
<feature type="compositionally biased region" description="Basic and acidic residues" evidence="5">
    <location>
        <begin position="1133"/>
        <end position="1145"/>
    </location>
</feature>
<comment type="subcellular location">
    <subcellularLocation>
        <location evidence="1">Membrane</location>
        <topology evidence="1">Multi-pass membrane protein</topology>
    </subcellularLocation>
</comment>
<keyword evidence="10" id="KW-1185">Reference proteome</keyword>
<dbReference type="Proteomes" id="UP001189429">
    <property type="component" value="Unassembled WGS sequence"/>
</dbReference>
<dbReference type="SUPFAM" id="SSF81324">
    <property type="entry name" value="Voltage-gated potassium channels"/>
    <property type="match status" value="1"/>
</dbReference>
<feature type="domain" description="Ion transport" evidence="7">
    <location>
        <begin position="1241"/>
        <end position="1480"/>
    </location>
</feature>
<feature type="region of interest" description="Disordered" evidence="5">
    <location>
        <begin position="345"/>
        <end position="368"/>
    </location>
</feature>
<feature type="compositionally biased region" description="Polar residues" evidence="5">
    <location>
        <begin position="1162"/>
        <end position="1171"/>
    </location>
</feature>
<organism evidence="9 10">
    <name type="scientific">Prorocentrum cordatum</name>
    <dbReference type="NCBI Taxonomy" id="2364126"/>
    <lineage>
        <taxon>Eukaryota</taxon>
        <taxon>Sar</taxon>
        <taxon>Alveolata</taxon>
        <taxon>Dinophyceae</taxon>
        <taxon>Prorocentrales</taxon>
        <taxon>Prorocentraceae</taxon>
        <taxon>Prorocentrum</taxon>
    </lineage>
</organism>